<dbReference type="Proteomes" id="UP000315783">
    <property type="component" value="Unassembled WGS sequence"/>
</dbReference>
<protein>
    <submittedName>
        <fullName evidence="2">Uncharacterized protein</fullName>
    </submittedName>
</protein>
<organism evidence="2 3">
    <name type="scientific">Cordyceps javanica</name>
    <dbReference type="NCBI Taxonomy" id="43265"/>
    <lineage>
        <taxon>Eukaryota</taxon>
        <taxon>Fungi</taxon>
        <taxon>Dikarya</taxon>
        <taxon>Ascomycota</taxon>
        <taxon>Pezizomycotina</taxon>
        <taxon>Sordariomycetes</taxon>
        <taxon>Hypocreomycetidae</taxon>
        <taxon>Hypocreales</taxon>
        <taxon>Cordycipitaceae</taxon>
        <taxon>Cordyceps</taxon>
    </lineage>
</organism>
<feature type="compositionally biased region" description="Basic residues" evidence="1">
    <location>
        <begin position="78"/>
        <end position="91"/>
    </location>
</feature>
<evidence type="ECO:0000256" key="1">
    <source>
        <dbReference type="SAM" id="MobiDB-lite"/>
    </source>
</evidence>
<feature type="compositionally biased region" description="Basic and acidic residues" evidence="1">
    <location>
        <begin position="92"/>
        <end position="115"/>
    </location>
</feature>
<gene>
    <name evidence="2" type="ORF">IF1G_03146</name>
</gene>
<evidence type="ECO:0000313" key="3">
    <source>
        <dbReference type="Proteomes" id="UP000315783"/>
    </source>
</evidence>
<comment type="caution">
    <text evidence="2">The sequence shown here is derived from an EMBL/GenBank/DDBJ whole genome shotgun (WGS) entry which is preliminary data.</text>
</comment>
<proteinExistence type="predicted"/>
<reference evidence="2 3" key="1">
    <citation type="journal article" date="2019" name="Appl. Microbiol. Biotechnol.">
        <title>Genome sequence of Isaria javanica and comparative genome analysis insights into family S53 peptidase evolution in fungal entomopathogens.</title>
        <authorList>
            <person name="Lin R."/>
            <person name="Zhang X."/>
            <person name="Xin B."/>
            <person name="Zou M."/>
            <person name="Gao Y."/>
            <person name="Qin F."/>
            <person name="Hu Q."/>
            <person name="Xie B."/>
            <person name="Cheng X."/>
        </authorList>
    </citation>
    <scope>NUCLEOTIDE SEQUENCE [LARGE SCALE GENOMIC DNA]</scope>
    <source>
        <strain evidence="2 3">IJ1G</strain>
    </source>
</reference>
<sequence>MPSGAPGLYPATYGTGYNTFGACDSFPWMCAGVPEETARVAGGGNAVEQESEEPKGRKRKRRAEADPNIAPGQEPKPKPRRRPKRKPRRKAKDGQAEKVKSRQELEEEEKKHSSEPYRATLASVQPKPKVLWQRSSVSTSAAGGVSEAGVNSATETETAICDMMDLNLSGVTHVVVKTTRKDQRALISSKDLRYKEEHTLANWDFVRRAVSNALFESEDSLYRITSFVYLHRMKSDEASVILGRTPSDGNYEELPLHKVLLVKPRVASDVVELVCCPLAEEDALKKNLEDILKAVPRIPVEQITKQDVEAWEALDSARKSGDESGSGEPSPLRQWMRSSEKGHEGIICDDPDIEEDSEDKLMLRPENGNGYSFLRLPLYGKLFLCIPVGNIHVRPIMRARYVRNQEPKRKKKKPKGKEPKGKEPKGKPPKKPKTS</sequence>
<feature type="compositionally biased region" description="Basic and acidic residues" evidence="1">
    <location>
        <begin position="416"/>
        <end position="426"/>
    </location>
</feature>
<name>A0A545V6S9_9HYPO</name>
<evidence type="ECO:0000313" key="2">
    <source>
        <dbReference type="EMBL" id="TQV97403.1"/>
    </source>
</evidence>
<keyword evidence="3" id="KW-1185">Reference proteome</keyword>
<feature type="region of interest" description="Disordered" evidence="1">
    <location>
        <begin position="38"/>
        <end position="122"/>
    </location>
</feature>
<dbReference type="EMBL" id="SPUK01000004">
    <property type="protein sequence ID" value="TQV97403.1"/>
    <property type="molecule type" value="Genomic_DNA"/>
</dbReference>
<dbReference type="AlphaFoldDB" id="A0A545V6S9"/>
<feature type="region of interest" description="Disordered" evidence="1">
    <location>
        <begin position="314"/>
        <end position="352"/>
    </location>
</feature>
<accession>A0A545V6S9</accession>
<feature type="region of interest" description="Disordered" evidence="1">
    <location>
        <begin position="402"/>
        <end position="435"/>
    </location>
</feature>